<dbReference type="Pfam" id="PF03793">
    <property type="entry name" value="PASTA"/>
    <property type="match status" value="1"/>
</dbReference>
<feature type="compositionally biased region" description="Low complexity" evidence="1">
    <location>
        <begin position="318"/>
        <end position="337"/>
    </location>
</feature>
<evidence type="ECO:0000256" key="1">
    <source>
        <dbReference type="SAM" id="MobiDB-lite"/>
    </source>
</evidence>
<reference evidence="4 5" key="1">
    <citation type="submission" date="2019-10" db="EMBL/GenBank/DDBJ databases">
        <title>Bifidobacterium from non-human primates.</title>
        <authorList>
            <person name="Modesto M."/>
        </authorList>
    </citation>
    <scope>NUCLEOTIDE SEQUENCE [LARGE SCALE GENOMIC DNA]</scope>
    <source>
        <strain evidence="4 5">SMA1</strain>
    </source>
</reference>
<evidence type="ECO:0000259" key="3">
    <source>
        <dbReference type="PROSITE" id="PS51178"/>
    </source>
</evidence>
<dbReference type="SMART" id="SM00740">
    <property type="entry name" value="PASTA"/>
    <property type="match status" value="1"/>
</dbReference>
<keyword evidence="5" id="KW-1185">Reference proteome</keyword>
<dbReference type="PROSITE" id="PS51178">
    <property type="entry name" value="PASTA"/>
    <property type="match status" value="1"/>
</dbReference>
<dbReference type="InterPro" id="IPR005543">
    <property type="entry name" value="PASTA_dom"/>
</dbReference>
<organism evidence="4 5">
    <name type="scientific">Bifidobacterium saimiriisciurei</name>
    <dbReference type="NCBI Taxonomy" id="2661627"/>
    <lineage>
        <taxon>Bacteria</taxon>
        <taxon>Bacillati</taxon>
        <taxon>Actinomycetota</taxon>
        <taxon>Actinomycetes</taxon>
        <taxon>Bifidobacteriales</taxon>
        <taxon>Bifidobacteriaceae</taxon>
        <taxon>Bifidobacterium</taxon>
    </lineage>
</organism>
<feature type="region of interest" description="Disordered" evidence="1">
    <location>
        <begin position="289"/>
        <end position="398"/>
    </location>
</feature>
<feature type="transmembrane region" description="Helical" evidence="2">
    <location>
        <begin position="111"/>
        <end position="129"/>
    </location>
</feature>
<dbReference type="Gene3D" id="3.30.10.20">
    <property type="match status" value="1"/>
</dbReference>
<gene>
    <name evidence="4" type="ORF">GFD18_07320</name>
</gene>
<evidence type="ECO:0000313" key="5">
    <source>
        <dbReference type="Proteomes" id="UP000475155"/>
    </source>
</evidence>
<dbReference type="EMBL" id="WHZU01000010">
    <property type="protein sequence ID" value="NEH11895.1"/>
    <property type="molecule type" value="Genomic_DNA"/>
</dbReference>
<feature type="compositionally biased region" description="Low complexity" evidence="1">
    <location>
        <begin position="48"/>
        <end position="59"/>
    </location>
</feature>
<feature type="region of interest" description="Disordered" evidence="1">
    <location>
        <begin position="1"/>
        <end position="101"/>
    </location>
</feature>
<sequence>MGLRKSRRTNASEPTVRPGGEDVEKTVAFPASTEESWRHAAPPMGTAVSVEPPVTSSVPADTVAIPPVVPPSNPPIDDGLASTGGSGRRGGRARHGSHGGHRAKKPFWKRWWCWLIVAVFVIGGIGYAMEPSIAVPNTVGQGIADAQSALKDAGFENIEISGRDGGKDEIWTVKSQDPDGGQAKKSVTITLTVEKDLARVKNYAETGMKLDKAKEALSDAGYDAGDYKVESDTGKTVVKESNWVIVSVSDDSMLVITVHNKAADDAAKKKAAEEKAAAEKAAAEKAAAEKAAAEKKAQEEEAARKAQEQKAAEEAAKAKQQQEQQAQQQQQSQSTQGGNSGSGQSSGGSSGNGGGNGGSGTLSAVCEDGTTSVSAPGAPNYRGMCSGHGGIKQKLGRN</sequence>
<feature type="compositionally biased region" description="Gly residues" evidence="1">
    <location>
        <begin position="338"/>
        <end position="360"/>
    </location>
</feature>
<evidence type="ECO:0000256" key="2">
    <source>
        <dbReference type="SAM" id="Phobius"/>
    </source>
</evidence>
<feature type="domain" description="PASTA" evidence="3">
    <location>
        <begin position="129"/>
        <end position="195"/>
    </location>
</feature>
<feature type="compositionally biased region" description="Basic and acidic residues" evidence="1">
    <location>
        <begin position="289"/>
        <end position="317"/>
    </location>
</feature>
<feature type="compositionally biased region" description="Basic residues" evidence="1">
    <location>
        <begin position="89"/>
        <end position="101"/>
    </location>
</feature>
<keyword evidence="2" id="KW-0472">Membrane</keyword>
<evidence type="ECO:0000313" key="4">
    <source>
        <dbReference type="EMBL" id="NEH11895.1"/>
    </source>
</evidence>
<keyword evidence="2" id="KW-1133">Transmembrane helix</keyword>
<keyword evidence="2" id="KW-0812">Transmembrane</keyword>
<comment type="caution">
    <text evidence="4">The sequence shown here is derived from an EMBL/GenBank/DDBJ whole genome shotgun (WGS) entry which is preliminary data.</text>
</comment>
<accession>A0ABX0CBC4</accession>
<protein>
    <submittedName>
        <fullName evidence="4">PASTA domain-containing protein</fullName>
    </submittedName>
</protein>
<proteinExistence type="predicted"/>
<dbReference type="Proteomes" id="UP000475155">
    <property type="component" value="Unassembled WGS sequence"/>
</dbReference>
<dbReference type="CDD" id="cd06577">
    <property type="entry name" value="PASTA_pknB"/>
    <property type="match status" value="1"/>
</dbReference>
<name>A0ABX0CBC4_9BIFI</name>